<dbReference type="RefSeq" id="XP_021106262.1">
    <property type="nucleotide sequence ID" value="XM_021250603.1"/>
</dbReference>
<evidence type="ECO:0000313" key="8">
    <source>
        <dbReference type="RefSeq" id="XP_021106263.1"/>
    </source>
</evidence>
<sequence length="338" mass="37301">MVEDITWVFFSGTEHTWMLTIYNGTLLMLQDKYKGRVQMPSVTSLEIRNLSPQNSGQYTAQCWLVTGEDLHQVFDLKVCEPVSPPQILAKSLSVTAGWCNATLECRPTGATENLNVTWESKGLPRELEQRGTPVPAPTPWTQAASLPLSQANGSLTCLVSNPADQNRATSDLSDICPRDCIFGSFMRRGRRWCWNNAGWISLLGSEISPLSHWPRAPFGLHFLLPGSGSCRGDSGCNHDDLRFMVGGSITGFPGTKSISILSMTLVQDCSRTNRSALMSSYRQIIIWKPHEENDKVRAGSGGQPDYSQVTHCPALGFLNSDPCYFCPHCSYLFVISTA</sequence>
<evidence type="ECO:0000259" key="5">
    <source>
        <dbReference type="PROSITE" id="PS50835"/>
    </source>
</evidence>
<evidence type="ECO:0000313" key="7">
    <source>
        <dbReference type="RefSeq" id="XP_021106262.1"/>
    </source>
</evidence>
<keyword evidence="6" id="KW-1185">Reference proteome</keyword>
<dbReference type="InterPro" id="IPR007110">
    <property type="entry name" value="Ig-like_dom"/>
</dbReference>
<dbReference type="InterPro" id="IPR015631">
    <property type="entry name" value="CD2/SLAM_rcpt"/>
</dbReference>
<evidence type="ECO:0000256" key="3">
    <source>
        <dbReference type="ARBA" id="ARBA00023136"/>
    </source>
</evidence>
<dbReference type="Gene3D" id="2.60.40.10">
    <property type="entry name" value="Immunoglobulins"/>
    <property type="match status" value="2"/>
</dbReference>
<dbReference type="PANTHER" id="PTHR12080">
    <property type="entry name" value="SIGNALING LYMPHOCYTIC ACTIVATION MOLECULE"/>
    <property type="match status" value="1"/>
</dbReference>
<evidence type="ECO:0000256" key="1">
    <source>
        <dbReference type="ARBA" id="ARBA00004370"/>
    </source>
</evidence>
<keyword evidence="3" id="KW-0472">Membrane</keyword>
<keyword evidence="2" id="KW-0732">Signal</keyword>
<comment type="subcellular location">
    <subcellularLocation>
        <location evidence="1">Membrane</location>
    </subcellularLocation>
</comment>
<dbReference type="PANTHER" id="PTHR12080:SF110">
    <property type="entry name" value="IG-LIKE DOMAIN-CONTAINING PROTEIN"/>
    <property type="match status" value="1"/>
</dbReference>
<proteinExistence type="predicted"/>
<protein>
    <submittedName>
        <fullName evidence="7 8">Uncharacterized protein LOC101725057 isoform X1</fullName>
    </submittedName>
</protein>
<dbReference type="InterPro" id="IPR013783">
    <property type="entry name" value="Ig-like_fold"/>
</dbReference>
<evidence type="ECO:0000313" key="6">
    <source>
        <dbReference type="Proteomes" id="UP000694906"/>
    </source>
</evidence>
<evidence type="ECO:0000256" key="4">
    <source>
        <dbReference type="ARBA" id="ARBA00023180"/>
    </source>
</evidence>
<dbReference type="GO" id="GO:0016020">
    <property type="term" value="C:membrane"/>
    <property type="evidence" value="ECO:0007669"/>
    <property type="project" value="UniProtKB-SubCell"/>
</dbReference>
<dbReference type="AlphaFoldDB" id="A0AAX6SBK3"/>
<dbReference type="SUPFAM" id="SSF48726">
    <property type="entry name" value="Immunoglobulin"/>
    <property type="match status" value="2"/>
</dbReference>
<evidence type="ECO:0000256" key="2">
    <source>
        <dbReference type="ARBA" id="ARBA00022729"/>
    </source>
</evidence>
<dbReference type="RefSeq" id="XP_021106263.1">
    <property type="nucleotide sequence ID" value="XM_021250604.1"/>
</dbReference>
<keyword evidence="4" id="KW-0325">Glycoprotein</keyword>
<accession>A0AAX6SBK3</accession>
<gene>
    <name evidence="7 8" type="primary">LOC101725057</name>
</gene>
<dbReference type="InterPro" id="IPR036179">
    <property type="entry name" value="Ig-like_dom_sf"/>
</dbReference>
<reference evidence="7 8" key="1">
    <citation type="submission" date="2025-04" db="UniProtKB">
        <authorList>
            <consortium name="RefSeq"/>
        </authorList>
    </citation>
    <scope>IDENTIFICATION</scope>
</reference>
<organism evidence="6 8">
    <name type="scientific">Heterocephalus glaber</name>
    <name type="common">Naked mole rat</name>
    <dbReference type="NCBI Taxonomy" id="10181"/>
    <lineage>
        <taxon>Eukaryota</taxon>
        <taxon>Metazoa</taxon>
        <taxon>Chordata</taxon>
        <taxon>Craniata</taxon>
        <taxon>Vertebrata</taxon>
        <taxon>Euteleostomi</taxon>
        <taxon>Mammalia</taxon>
        <taxon>Eutheria</taxon>
        <taxon>Euarchontoglires</taxon>
        <taxon>Glires</taxon>
        <taxon>Rodentia</taxon>
        <taxon>Hystricomorpha</taxon>
        <taxon>Bathyergidae</taxon>
        <taxon>Heterocephalus</taxon>
    </lineage>
</organism>
<dbReference type="PROSITE" id="PS50835">
    <property type="entry name" value="IG_LIKE"/>
    <property type="match status" value="1"/>
</dbReference>
<name>A0AAX6SBK3_HETGA</name>
<dbReference type="Proteomes" id="UP000694906">
    <property type="component" value="Unplaced"/>
</dbReference>
<feature type="domain" description="Ig-like" evidence="5">
    <location>
        <begin position="85"/>
        <end position="173"/>
    </location>
</feature>
<dbReference type="GeneID" id="101725057"/>